<reference evidence="1" key="1">
    <citation type="submission" date="2018-05" db="EMBL/GenBank/DDBJ databases">
        <authorList>
            <person name="Lanie J.A."/>
            <person name="Ng W.-L."/>
            <person name="Kazmierczak K.M."/>
            <person name="Andrzejewski T.M."/>
            <person name="Davidsen T.M."/>
            <person name="Wayne K.J."/>
            <person name="Tettelin H."/>
            <person name="Glass J.I."/>
            <person name="Rusch D."/>
            <person name="Podicherti R."/>
            <person name="Tsui H.-C.T."/>
            <person name="Winkler M.E."/>
        </authorList>
    </citation>
    <scope>NUCLEOTIDE SEQUENCE</scope>
</reference>
<protein>
    <submittedName>
        <fullName evidence="1">Uncharacterized protein</fullName>
    </submittedName>
</protein>
<dbReference type="EMBL" id="UINC01001005">
    <property type="protein sequence ID" value="SUZ67165.1"/>
    <property type="molecule type" value="Genomic_DNA"/>
</dbReference>
<organism evidence="1">
    <name type="scientific">marine metagenome</name>
    <dbReference type="NCBI Taxonomy" id="408172"/>
    <lineage>
        <taxon>unclassified sequences</taxon>
        <taxon>metagenomes</taxon>
        <taxon>ecological metagenomes</taxon>
    </lineage>
</organism>
<dbReference type="AlphaFoldDB" id="A0A381PJH0"/>
<proteinExistence type="predicted"/>
<gene>
    <name evidence="1" type="ORF">METZ01_LOCUS20019</name>
</gene>
<evidence type="ECO:0000313" key="1">
    <source>
        <dbReference type="EMBL" id="SUZ67165.1"/>
    </source>
</evidence>
<name>A0A381PJH0_9ZZZZ</name>
<sequence>MPLLSRRFFRYSTKPESILGDPSHNAVGVLSENNLA</sequence>
<accession>A0A381PJH0</accession>